<dbReference type="EMBL" id="MSCJ01000003">
    <property type="protein sequence ID" value="PQJ62429.1"/>
    <property type="molecule type" value="Genomic_DNA"/>
</dbReference>
<dbReference type="RefSeq" id="WP_105062239.1">
    <property type="nucleotide sequence ID" value="NZ_MSCJ01000003.1"/>
</dbReference>
<dbReference type="AlphaFoldDB" id="A0A2S7VJZ5"/>
<comment type="caution">
    <text evidence="2">The sequence shown here is derived from an EMBL/GenBank/DDBJ whole genome shotgun (WGS) entry which is preliminary data.</text>
</comment>
<reference evidence="2 3" key="1">
    <citation type="submission" date="2016-12" db="EMBL/GenBank/DDBJ databases">
        <title>Diversity of luminous bacteria.</title>
        <authorList>
            <person name="Yoshizawa S."/>
            <person name="Kogure K."/>
        </authorList>
    </citation>
    <scope>NUCLEOTIDE SEQUENCE [LARGE SCALE GENOMIC DNA]</scope>
    <source>
        <strain evidence="2 3">LC1-200</strain>
    </source>
</reference>
<sequence length="183" mass="21131">MLKQISLGVFCCLPFMLSSSTYAFNCENYYSLDTVSQPFSIDYPNNTKDCSVPIYSIERNNYINNAQMPSLHDNDIPWKVDSSSYGDKFWLHWDDKFADSPVLMDHNSSTFYGLGFWMPTNYDEEEFTNAAGAEDWILNHGLQMSLGFGDITGHKPRVRFDYRWHNNSHVEDGVSMQVHIPLN</sequence>
<gene>
    <name evidence="2" type="ORF">BTO08_19545</name>
</gene>
<name>A0A2S7VJZ5_PHOAN</name>
<keyword evidence="1" id="KW-0732">Signal</keyword>
<evidence type="ECO:0000313" key="2">
    <source>
        <dbReference type="EMBL" id="PQJ62429.1"/>
    </source>
</evidence>
<accession>A0A2S7VJZ5</accession>
<evidence type="ECO:0000313" key="3">
    <source>
        <dbReference type="Proteomes" id="UP000238730"/>
    </source>
</evidence>
<evidence type="ECO:0000256" key="1">
    <source>
        <dbReference type="SAM" id="SignalP"/>
    </source>
</evidence>
<dbReference type="OrthoDB" id="5916363at2"/>
<proteinExistence type="predicted"/>
<organism evidence="2 3">
    <name type="scientific">Photobacterium angustum</name>
    <dbReference type="NCBI Taxonomy" id="661"/>
    <lineage>
        <taxon>Bacteria</taxon>
        <taxon>Pseudomonadati</taxon>
        <taxon>Pseudomonadota</taxon>
        <taxon>Gammaproteobacteria</taxon>
        <taxon>Vibrionales</taxon>
        <taxon>Vibrionaceae</taxon>
        <taxon>Photobacterium</taxon>
    </lineage>
</organism>
<dbReference type="Proteomes" id="UP000238730">
    <property type="component" value="Unassembled WGS sequence"/>
</dbReference>
<feature type="signal peptide" evidence="1">
    <location>
        <begin position="1"/>
        <end position="23"/>
    </location>
</feature>
<protein>
    <submittedName>
        <fullName evidence="2">Uncharacterized protein</fullName>
    </submittedName>
</protein>
<feature type="chain" id="PRO_5015466422" evidence="1">
    <location>
        <begin position="24"/>
        <end position="183"/>
    </location>
</feature>